<evidence type="ECO:0000313" key="1">
    <source>
        <dbReference type="EMBL" id="MBC3813083.1"/>
    </source>
</evidence>
<comment type="caution">
    <text evidence="1">The sequence shown here is derived from an EMBL/GenBank/DDBJ whole genome shotgun (WGS) entry which is preliminary data.</text>
</comment>
<organism evidence="1 2">
    <name type="scientific">Undibacterium aquatile</name>
    <dbReference type="NCBI Taxonomy" id="1537398"/>
    <lineage>
        <taxon>Bacteria</taxon>
        <taxon>Pseudomonadati</taxon>
        <taxon>Pseudomonadota</taxon>
        <taxon>Betaproteobacteria</taxon>
        <taxon>Burkholderiales</taxon>
        <taxon>Oxalobacteraceae</taxon>
        <taxon>Undibacterium</taxon>
    </lineage>
</organism>
<accession>A0ABR6XK06</accession>
<reference evidence="1 2" key="1">
    <citation type="submission" date="2020-08" db="EMBL/GenBank/DDBJ databases">
        <title>Novel species isolated from subtropical streams in China.</title>
        <authorList>
            <person name="Lu H."/>
        </authorList>
    </citation>
    <scope>NUCLEOTIDE SEQUENCE [LARGE SCALE GENOMIC DNA]</scope>
    <source>
        <strain evidence="1 2">CCTCC AB 2015119</strain>
    </source>
</reference>
<gene>
    <name evidence="1" type="ORF">H8K26_16705</name>
</gene>
<dbReference type="RefSeq" id="WP_190481042.1">
    <property type="nucleotide sequence ID" value="NZ_JACOFT010000007.1"/>
</dbReference>
<protein>
    <recommendedName>
        <fullName evidence="3">Lipoprotein</fullName>
    </recommendedName>
</protein>
<dbReference type="EMBL" id="JACOFT010000007">
    <property type="protein sequence ID" value="MBC3813083.1"/>
    <property type="molecule type" value="Genomic_DNA"/>
</dbReference>
<dbReference type="Proteomes" id="UP000637632">
    <property type="component" value="Unassembled WGS sequence"/>
</dbReference>
<evidence type="ECO:0008006" key="3">
    <source>
        <dbReference type="Google" id="ProtNLM"/>
    </source>
</evidence>
<dbReference type="PROSITE" id="PS51257">
    <property type="entry name" value="PROKAR_LIPOPROTEIN"/>
    <property type="match status" value="1"/>
</dbReference>
<evidence type="ECO:0000313" key="2">
    <source>
        <dbReference type="Proteomes" id="UP000637632"/>
    </source>
</evidence>
<keyword evidence="2" id="KW-1185">Reference proteome</keyword>
<name>A0ABR6XK06_9BURK</name>
<proteinExistence type="predicted"/>
<sequence length="213" mass="23782">MKKIAFYFCSIFLLIGCGDDAPKSTQDDGWTITPSTEAQPSGQKILEPLSISSAQFLAKGTFRVITEAEQSLNDGIKLHDEAGIARQVRKPLKLELEKWPTSLAQHPSDQRKHFDTCNEAAAQLMSLSYTALQQQTVETLKNLRHDEASFQKSKLECQAAINNTENSANLAKQIEEDTELKKKFGGRDCLTVFDVNKTTGQVVEKRKPEHCPK</sequence>